<dbReference type="InterPro" id="IPR017853">
    <property type="entry name" value="GH"/>
</dbReference>
<evidence type="ECO:0000256" key="2">
    <source>
        <dbReference type="ARBA" id="ARBA00012729"/>
    </source>
</evidence>
<evidence type="ECO:0000256" key="1">
    <source>
        <dbReference type="ARBA" id="ARBA00008682"/>
    </source>
</evidence>
<dbReference type="InterPro" id="IPR050314">
    <property type="entry name" value="Glycosyl_Hydrlase_18"/>
</dbReference>
<comment type="similarity">
    <text evidence="1">Belongs to the glycosyl hydrolase 18 family. Chitinase class V subfamily.</text>
</comment>
<comment type="caution">
    <text evidence="4">The sequence shown here is derived from an EMBL/GenBank/DDBJ whole genome shotgun (WGS) entry which is preliminary data.</text>
</comment>
<evidence type="ECO:0000313" key="4">
    <source>
        <dbReference type="EMBL" id="KAK1484207.1"/>
    </source>
</evidence>
<accession>A0AAI9VI32</accession>
<feature type="domain" description="GH18" evidence="3">
    <location>
        <begin position="1"/>
        <end position="140"/>
    </location>
</feature>
<dbReference type="InterPro" id="IPR001223">
    <property type="entry name" value="Glyco_hydro18_cat"/>
</dbReference>
<evidence type="ECO:0000259" key="3">
    <source>
        <dbReference type="PROSITE" id="PS51910"/>
    </source>
</evidence>
<dbReference type="SUPFAM" id="SSF51445">
    <property type="entry name" value="(Trans)glycosidases"/>
    <property type="match status" value="1"/>
</dbReference>
<reference evidence="4" key="1">
    <citation type="submission" date="2016-11" db="EMBL/GenBank/DDBJ databases">
        <title>The genome sequence of Colletotrichum cuscutae.</title>
        <authorList>
            <person name="Baroncelli R."/>
        </authorList>
    </citation>
    <scope>NUCLEOTIDE SEQUENCE</scope>
    <source>
        <strain evidence="4">IMI 304802</strain>
    </source>
</reference>
<dbReference type="PANTHER" id="PTHR11177:SF333">
    <property type="entry name" value="CHITINASE"/>
    <property type="match status" value="1"/>
</dbReference>
<dbReference type="Proteomes" id="UP001239213">
    <property type="component" value="Unassembled WGS sequence"/>
</dbReference>
<dbReference type="EC" id="3.2.1.14" evidence="2"/>
<dbReference type="InterPro" id="IPR029070">
    <property type="entry name" value="Chitinase_insertion_sf"/>
</dbReference>
<organism evidence="4 5">
    <name type="scientific">Colletotrichum cuscutae</name>
    <dbReference type="NCBI Taxonomy" id="1209917"/>
    <lineage>
        <taxon>Eukaryota</taxon>
        <taxon>Fungi</taxon>
        <taxon>Dikarya</taxon>
        <taxon>Ascomycota</taxon>
        <taxon>Pezizomycotina</taxon>
        <taxon>Sordariomycetes</taxon>
        <taxon>Hypocreomycetidae</taxon>
        <taxon>Glomerellales</taxon>
        <taxon>Glomerellaceae</taxon>
        <taxon>Colletotrichum</taxon>
        <taxon>Colletotrichum acutatum species complex</taxon>
    </lineage>
</organism>
<dbReference type="EMBL" id="MPDP01000079">
    <property type="protein sequence ID" value="KAK1484207.1"/>
    <property type="molecule type" value="Genomic_DNA"/>
</dbReference>
<proteinExistence type="inferred from homology"/>
<dbReference type="AlphaFoldDB" id="A0AAI9VI32"/>
<dbReference type="Gene3D" id="3.10.50.10">
    <property type="match status" value="1"/>
</dbReference>
<evidence type="ECO:0000313" key="5">
    <source>
        <dbReference type="Proteomes" id="UP001239213"/>
    </source>
</evidence>
<dbReference type="Gene3D" id="3.20.20.80">
    <property type="entry name" value="Glycosidases"/>
    <property type="match status" value="2"/>
</dbReference>
<dbReference type="GO" id="GO:0005975">
    <property type="term" value="P:carbohydrate metabolic process"/>
    <property type="evidence" value="ECO:0007669"/>
    <property type="project" value="InterPro"/>
</dbReference>
<name>A0AAI9VI32_9PEZI</name>
<gene>
    <name evidence="4" type="ORF">CCUS01_03919</name>
</gene>
<dbReference type="PANTHER" id="PTHR11177">
    <property type="entry name" value="CHITINASE"/>
    <property type="match status" value="1"/>
</dbReference>
<keyword evidence="5" id="KW-1185">Reference proteome</keyword>
<sequence>MISYDLHGTWDSTNPYLGPYVNSHTNLTEIDRALELLWRNNVDPKKVVIGIGFYGRSFTLSNPSSSQADIQEIIDKGGAQVTTDKTAAVSYDDEETLKLKMDYANGKCLGGVMGTAIKALAKASGRTDLSKSLFAKAGECGASVQGATPGKRNFCCPPKNPPTCKTDATDAGLDISLLLSTLATGATFAFSFLSYGCPNKDKPKESADILSLGKNANGQYYSTQRYQKL</sequence>
<dbReference type="PROSITE" id="PS51910">
    <property type="entry name" value="GH18_2"/>
    <property type="match status" value="1"/>
</dbReference>
<protein>
    <recommendedName>
        <fullName evidence="2">chitinase</fullName>
        <ecNumber evidence="2">3.2.1.14</ecNumber>
    </recommendedName>
</protein>
<dbReference type="GO" id="GO:0008843">
    <property type="term" value="F:endochitinase activity"/>
    <property type="evidence" value="ECO:0007669"/>
    <property type="project" value="UniProtKB-EC"/>
</dbReference>
<dbReference type="Pfam" id="PF00704">
    <property type="entry name" value="Glyco_hydro_18"/>
    <property type="match status" value="1"/>
</dbReference>